<evidence type="ECO:0000259" key="2">
    <source>
        <dbReference type="Pfam" id="PF00534"/>
    </source>
</evidence>
<protein>
    <recommendedName>
        <fullName evidence="2">Glycosyl transferase family 1 domain-containing protein</fullName>
    </recommendedName>
</protein>
<proteinExistence type="predicted"/>
<comment type="caution">
    <text evidence="3">The sequence shown here is derived from an EMBL/GenBank/DDBJ whole genome shotgun (WGS) entry which is preliminary data.</text>
</comment>
<name>A0A0G0HN59_9BACT</name>
<dbReference type="SUPFAM" id="SSF53756">
    <property type="entry name" value="UDP-Glycosyltransferase/glycogen phosphorylase"/>
    <property type="match status" value="1"/>
</dbReference>
<dbReference type="EMBL" id="LBTR01000045">
    <property type="protein sequence ID" value="KKQ43637.1"/>
    <property type="molecule type" value="Genomic_DNA"/>
</dbReference>
<gene>
    <name evidence="3" type="ORF">US62_C0045G0009</name>
</gene>
<dbReference type="InterPro" id="IPR001296">
    <property type="entry name" value="Glyco_trans_1"/>
</dbReference>
<dbReference type="Gene3D" id="3.40.50.2000">
    <property type="entry name" value="Glycogen Phosphorylase B"/>
    <property type="match status" value="1"/>
</dbReference>
<dbReference type="Pfam" id="PF00534">
    <property type="entry name" value="Glycos_transf_1"/>
    <property type="match status" value="1"/>
</dbReference>
<dbReference type="PANTHER" id="PTHR46401">
    <property type="entry name" value="GLYCOSYLTRANSFERASE WBBK-RELATED"/>
    <property type="match status" value="1"/>
</dbReference>
<organism evidence="3 4">
    <name type="scientific">Candidatus Woesebacteria bacterium GW2011_GWA1_37_8</name>
    <dbReference type="NCBI Taxonomy" id="1618546"/>
    <lineage>
        <taxon>Bacteria</taxon>
        <taxon>Candidatus Woeseibacteriota</taxon>
    </lineage>
</organism>
<evidence type="ECO:0000313" key="3">
    <source>
        <dbReference type="EMBL" id="KKQ43637.1"/>
    </source>
</evidence>
<evidence type="ECO:0000313" key="4">
    <source>
        <dbReference type="Proteomes" id="UP000034603"/>
    </source>
</evidence>
<reference evidence="3 4" key="1">
    <citation type="journal article" date="2015" name="Nature">
        <title>rRNA introns, odd ribosomes, and small enigmatic genomes across a large radiation of phyla.</title>
        <authorList>
            <person name="Brown C.T."/>
            <person name="Hug L.A."/>
            <person name="Thomas B.C."/>
            <person name="Sharon I."/>
            <person name="Castelle C.J."/>
            <person name="Singh A."/>
            <person name="Wilkins M.J."/>
            <person name="Williams K.H."/>
            <person name="Banfield J.F."/>
        </authorList>
    </citation>
    <scope>NUCLEOTIDE SEQUENCE [LARGE SCALE GENOMIC DNA]</scope>
</reference>
<dbReference type="GO" id="GO:0016757">
    <property type="term" value="F:glycosyltransferase activity"/>
    <property type="evidence" value="ECO:0007669"/>
    <property type="project" value="InterPro"/>
</dbReference>
<dbReference type="PANTHER" id="PTHR46401:SF2">
    <property type="entry name" value="GLYCOSYLTRANSFERASE WBBK-RELATED"/>
    <property type="match status" value="1"/>
</dbReference>
<sequence length="320" mass="38032">MKIYFYCPIAKEPIGAFKEMYKHVLTLKELGYDAYIIHNKKHKEAWFDNPITPIVCPANKLKELIKKNDILVILEVSTWLLKLVECKRIVIFNQAPYHTFYDWGLKENKKHHLRDNRIIAIITVSKNAKEYIEYANFKIPIYRIHYYADNKIFYFIDYSEKYNWISLMTRRNHDDIEQVLQLLYSRSEINYINEYKIKFIEKAPENVTAQLMQKSKFFLHFGYQEGFGIPVLEAMMCGCVVIGYSGFGGEELYDRKFNCKIDTLNVVNFAKKIEEMLKVDVNTPSVIEKMGKKASIFASENYSRLKYKSEIKRIWKRITH</sequence>
<dbReference type="Proteomes" id="UP000034603">
    <property type="component" value="Unassembled WGS sequence"/>
</dbReference>
<dbReference type="AlphaFoldDB" id="A0A0G0HN59"/>
<feature type="domain" description="Glycosyl transferase family 1" evidence="2">
    <location>
        <begin position="191"/>
        <end position="291"/>
    </location>
</feature>
<accession>A0A0G0HN59</accession>
<evidence type="ECO:0000256" key="1">
    <source>
        <dbReference type="ARBA" id="ARBA00022679"/>
    </source>
</evidence>
<keyword evidence="1" id="KW-0808">Transferase</keyword>